<reference evidence="1" key="2">
    <citation type="submission" date="2022-06" db="UniProtKB">
        <authorList>
            <consortium name="EnsemblMetazoa"/>
        </authorList>
    </citation>
    <scope>IDENTIFICATION</scope>
    <source>
        <strain evidence="1">DF5081</strain>
    </source>
</reference>
<dbReference type="Proteomes" id="UP000005237">
    <property type="component" value="Unassembled WGS sequence"/>
</dbReference>
<keyword evidence="2" id="KW-1185">Reference proteome</keyword>
<evidence type="ECO:0000313" key="1">
    <source>
        <dbReference type="EnsemblMetazoa" id="CJA36733.1"/>
    </source>
</evidence>
<name>A0A8R1IRL7_CAEJA</name>
<dbReference type="EnsemblMetazoa" id="CJA36733.1">
    <property type="protein sequence ID" value="CJA36733.1"/>
    <property type="gene ID" value="WBGene00212580"/>
</dbReference>
<evidence type="ECO:0000313" key="2">
    <source>
        <dbReference type="Proteomes" id="UP000005237"/>
    </source>
</evidence>
<reference evidence="2" key="1">
    <citation type="submission" date="2010-08" db="EMBL/GenBank/DDBJ databases">
        <authorList>
            <consortium name="Caenorhabditis japonica Sequencing Consortium"/>
            <person name="Wilson R.K."/>
        </authorList>
    </citation>
    <scope>NUCLEOTIDE SEQUENCE [LARGE SCALE GENOMIC DNA]</scope>
    <source>
        <strain evidence="2">DF5081</strain>
    </source>
</reference>
<dbReference type="AlphaFoldDB" id="A0A8R1IRL7"/>
<accession>A0A8R1IRL7</accession>
<proteinExistence type="predicted"/>
<organism evidence="1 2">
    <name type="scientific">Caenorhabditis japonica</name>
    <dbReference type="NCBI Taxonomy" id="281687"/>
    <lineage>
        <taxon>Eukaryota</taxon>
        <taxon>Metazoa</taxon>
        <taxon>Ecdysozoa</taxon>
        <taxon>Nematoda</taxon>
        <taxon>Chromadorea</taxon>
        <taxon>Rhabditida</taxon>
        <taxon>Rhabditina</taxon>
        <taxon>Rhabditomorpha</taxon>
        <taxon>Rhabditoidea</taxon>
        <taxon>Rhabditidae</taxon>
        <taxon>Peloderinae</taxon>
        <taxon>Caenorhabditis</taxon>
    </lineage>
</organism>
<protein>
    <submittedName>
        <fullName evidence="1">Uncharacterized protein</fullName>
    </submittedName>
</protein>
<sequence length="25" mass="2696">IRVYEQSSTNLSIAIDTIAAKSSEV</sequence>